<evidence type="ECO:0000313" key="2">
    <source>
        <dbReference type="Proteomes" id="UP000062645"/>
    </source>
</evidence>
<proteinExistence type="predicted"/>
<name>A0A0M4TTH8_9NOSO</name>
<dbReference type="PATRIC" id="fig|224013.5.peg.1592"/>
<reference evidence="2" key="1">
    <citation type="submission" date="2015-07" db="EMBL/GenBank/DDBJ databases">
        <title>Genome Of Nitrogen-Fixing Cyanobacterium Nostoc piscinale CENA21 From Solimoes/Amazon River Floodplain Sediments And Comparative Genomics To Uncover Biosynthetic Natural Products Potential.</title>
        <authorList>
            <person name="Leao T.F."/>
            <person name="Leao P.N."/>
            <person name="Guimaraes P.I."/>
            <person name="de Melo A.G.C."/>
            <person name="Ramos R.T.J."/>
            <person name="Silva A."/>
            <person name="Fiore M.F."/>
            <person name="Schneider M.P.C."/>
        </authorList>
    </citation>
    <scope>NUCLEOTIDE SEQUENCE [LARGE SCALE GENOMIC DNA]</scope>
    <source>
        <strain evidence="2">CENA21</strain>
    </source>
</reference>
<dbReference type="EMBL" id="CP012036">
    <property type="protein sequence ID" value="ALF52581.1"/>
    <property type="molecule type" value="Genomic_DNA"/>
</dbReference>
<dbReference type="Proteomes" id="UP000062645">
    <property type="component" value="Chromosome"/>
</dbReference>
<keyword evidence="2" id="KW-1185">Reference proteome</keyword>
<dbReference type="AlphaFoldDB" id="A0A0M4TTH8"/>
<dbReference type="OrthoDB" id="422386at2"/>
<reference evidence="1 2" key="2">
    <citation type="journal article" date="2016" name="Genome Announc.">
        <title>Draft Genome Sequence of the N2-Fixing Cyanobacterium Nostoc piscinale CENA21, Isolated from the Brazilian Amazon Floodplain.</title>
        <authorList>
            <person name="Leao T."/>
            <person name="Guimaraes P.I."/>
            <person name="de Melo A.G."/>
            <person name="Ramos R.T."/>
            <person name="Leao P.N."/>
            <person name="Silva A."/>
            <person name="Fiore M.F."/>
            <person name="Schneider M.P."/>
        </authorList>
    </citation>
    <scope>NUCLEOTIDE SEQUENCE [LARGE SCALE GENOMIC DNA]</scope>
    <source>
        <strain evidence="1 2">CENA21</strain>
    </source>
</reference>
<protein>
    <submittedName>
        <fullName evidence="1">Uncharacterized protein</fullName>
    </submittedName>
</protein>
<accession>A0A0M4TTH8</accession>
<gene>
    <name evidence="1" type="ORF">ACX27_06540</name>
</gene>
<dbReference type="RefSeq" id="WP_062289947.1">
    <property type="nucleotide sequence ID" value="NZ_CP012036.1"/>
</dbReference>
<evidence type="ECO:0000313" key="1">
    <source>
        <dbReference type="EMBL" id="ALF52581.1"/>
    </source>
</evidence>
<organism evidence="1 2">
    <name type="scientific">Nostoc piscinale CENA21</name>
    <dbReference type="NCBI Taxonomy" id="224013"/>
    <lineage>
        <taxon>Bacteria</taxon>
        <taxon>Bacillati</taxon>
        <taxon>Cyanobacteriota</taxon>
        <taxon>Cyanophyceae</taxon>
        <taxon>Nostocales</taxon>
        <taxon>Nostocaceae</taxon>
        <taxon>Nostoc</taxon>
    </lineage>
</organism>
<sequence>MINKFDNSNNIPSSPTQAELEFLELLLKPEDVAYPWNPADEQSEAYFDELEQQFAMQDVLEEELHTRSQSFYAKLDGLWAQVTNCADYKCNTKVSIFDSLCETLHSTFAAGVPTGWLNEIARKATEVTAMQQSISEQLVQCVQTVLPAWETDDIEVFARPYAYAMRSSDKPNLTSVMNKIKNRDWATLSEIEQAKVSVAIAYYALRQLDKLETEA</sequence>
<dbReference type="STRING" id="224013.ACX27_06540"/>
<dbReference type="KEGG" id="npz:ACX27_06540"/>